<dbReference type="AlphaFoldDB" id="A0A430L6L7"/>
<dbReference type="EMBL" id="MIKF01000377">
    <property type="protein sequence ID" value="RTE71387.1"/>
    <property type="molecule type" value="Genomic_DNA"/>
</dbReference>
<gene>
    <name evidence="1" type="ORF">BHE90_014214</name>
</gene>
<keyword evidence="2" id="KW-1185">Reference proteome</keyword>
<organism evidence="1 2">
    <name type="scientific">Fusarium euwallaceae</name>
    <dbReference type="NCBI Taxonomy" id="1147111"/>
    <lineage>
        <taxon>Eukaryota</taxon>
        <taxon>Fungi</taxon>
        <taxon>Dikarya</taxon>
        <taxon>Ascomycota</taxon>
        <taxon>Pezizomycotina</taxon>
        <taxon>Sordariomycetes</taxon>
        <taxon>Hypocreomycetidae</taxon>
        <taxon>Hypocreales</taxon>
        <taxon>Nectriaceae</taxon>
        <taxon>Fusarium</taxon>
        <taxon>Fusarium solani species complex</taxon>
    </lineage>
</organism>
<accession>A0A430L6L7</accession>
<evidence type="ECO:0000313" key="2">
    <source>
        <dbReference type="Proteomes" id="UP000287124"/>
    </source>
</evidence>
<evidence type="ECO:0000313" key="1">
    <source>
        <dbReference type="EMBL" id="RTE71387.1"/>
    </source>
</evidence>
<proteinExistence type="predicted"/>
<dbReference type="Proteomes" id="UP000287124">
    <property type="component" value="Unassembled WGS sequence"/>
</dbReference>
<reference evidence="1 2" key="1">
    <citation type="submission" date="2017-06" db="EMBL/GenBank/DDBJ databases">
        <title>Comparative genomic analysis of Ambrosia Fusariam Clade fungi.</title>
        <authorList>
            <person name="Stajich J.E."/>
            <person name="Carrillo J."/>
            <person name="Kijimoto T."/>
            <person name="Eskalen A."/>
            <person name="O'Donnell K."/>
            <person name="Kasson M."/>
        </authorList>
    </citation>
    <scope>NUCLEOTIDE SEQUENCE [LARGE SCALE GENOMIC DNA]</scope>
    <source>
        <strain evidence="1 2">UCR1854</strain>
    </source>
</reference>
<sequence>MASTAFSLEVATRRLGEDGFFDLDNSAMGEYVRQIEHRGFPFVSEYGLDFCKERVLDDERIRTIVETVLGRCTLAHWLRYKAYPGHIVCFRAGGPKAGRRALLVQLWAKGSQVKYYGGSHLHDMPKKEGARLLWENQPSALAEVGCVATKKDFPNGGVVILDSRVDYEMTEGYAITFEFATDDIIENWPKLEVPAKLGQKVASMQSETIRVNYELALE</sequence>
<name>A0A430L6L7_9HYPO</name>
<comment type="caution">
    <text evidence="1">The sequence shown here is derived from an EMBL/GenBank/DDBJ whole genome shotgun (WGS) entry which is preliminary data.</text>
</comment>
<protein>
    <submittedName>
        <fullName evidence="1">Uncharacterized protein</fullName>
    </submittedName>
</protein>